<accession>A0A7V8FE05</accession>
<name>A0A7V8FE05_STEMA</name>
<gene>
    <name evidence="1" type="ORF">GAK31_03612</name>
</gene>
<proteinExistence type="predicted"/>
<evidence type="ECO:0008006" key="3">
    <source>
        <dbReference type="Google" id="ProtNLM"/>
    </source>
</evidence>
<evidence type="ECO:0000313" key="2">
    <source>
        <dbReference type="Proteomes" id="UP000487117"/>
    </source>
</evidence>
<sequence>MRQATVAAAQQQFDKANELLGRIGPDDFHAGNFATTIALDQGNLQRAIALAEKGRALAQHREGMDRYNFDMPLAVAYMMAGDKARALKVARSAATAPFQGLDKEPTVEQADRLVAAHAGAMLSLRLGDVAPARAVQKRVDAIAGLPSSIVLQQFRTLLAARLLENSGQPQQAMDMLKPLLQRQPRMQVRVAVRDLALELGQQEVAQEQAR</sequence>
<organism evidence="1 2">
    <name type="scientific">Stenotrophomonas maltophilia</name>
    <name type="common">Pseudomonas maltophilia</name>
    <name type="synonym">Xanthomonas maltophilia</name>
    <dbReference type="NCBI Taxonomy" id="40324"/>
    <lineage>
        <taxon>Bacteria</taxon>
        <taxon>Pseudomonadati</taxon>
        <taxon>Pseudomonadota</taxon>
        <taxon>Gammaproteobacteria</taxon>
        <taxon>Lysobacterales</taxon>
        <taxon>Lysobacteraceae</taxon>
        <taxon>Stenotrophomonas</taxon>
        <taxon>Stenotrophomonas maltophilia group</taxon>
    </lineage>
</organism>
<dbReference type="EMBL" id="WNDS01000005">
    <property type="protein sequence ID" value="KAF1013463.1"/>
    <property type="molecule type" value="Genomic_DNA"/>
</dbReference>
<dbReference type="SUPFAM" id="SSF48452">
    <property type="entry name" value="TPR-like"/>
    <property type="match status" value="1"/>
</dbReference>
<reference evidence="2" key="1">
    <citation type="journal article" date="2020" name="MBio">
        <title>Horizontal gene transfer to a defensive symbiont with a reduced genome amongst a multipartite beetle microbiome.</title>
        <authorList>
            <person name="Waterworth S.C."/>
            <person name="Florez L.V."/>
            <person name="Rees E.R."/>
            <person name="Hertweck C."/>
            <person name="Kaltenpoth M."/>
            <person name="Kwan J.C."/>
        </authorList>
    </citation>
    <scope>NUCLEOTIDE SEQUENCE [LARGE SCALE GENOMIC DNA]</scope>
</reference>
<evidence type="ECO:0000313" key="1">
    <source>
        <dbReference type="EMBL" id="KAF1013463.1"/>
    </source>
</evidence>
<dbReference type="Gene3D" id="1.25.40.10">
    <property type="entry name" value="Tetratricopeptide repeat domain"/>
    <property type="match status" value="1"/>
</dbReference>
<dbReference type="Proteomes" id="UP000487117">
    <property type="component" value="Unassembled WGS sequence"/>
</dbReference>
<protein>
    <recommendedName>
        <fullName evidence="3">Tetratricopeptide repeat protein</fullName>
    </recommendedName>
</protein>
<dbReference type="AlphaFoldDB" id="A0A7V8FE05"/>
<comment type="caution">
    <text evidence="1">The sequence shown here is derived from an EMBL/GenBank/DDBJ whole genome shotgun (WGS) entry which is preliminary data.</text>
</comment>
<dbReference type="InterPro" id="IPR011990">
    <property type="entry name" value="TPR-like_helical_dom_sf"/>
</dbReference>